<accession>A0A498SA74</accession>
<dbReference type="EMBL" id="UPTC01000497">
    <property type="protein sequence ID" value="VBB28903.1"/>
    <property type="molecule type" value="Genomic_DNA"/>
</dbReference>
<evidence type="ECO:0000313" key="2">
    <source>
        <dbReference type="EMBL" id="VBB28903.1"/>
    </source>
</evidence>
<sequence>MPRKISSESESTSNDTAENGEDLVTGVSVSQEKVVDQPSKDNNMDDTVGRKSSSKDQISQSFFFNDDITGQRYAESSKLPEMRHIHGTKIMWKRTQNVLELPILGHFRTYEKRVERSRPNPWRRHGALLKIYEVGGWVSKMEKQQISRRDRKYFYVKAGTKPCNPPSRPPISIRESKFLPPSSINIPPLTSRSIDELAFLAAVHIQEATQNATSIFLESHQIRTEERVRIGSRNGNNSNEKVISREKISSAQRLPDFHNWTRMSRELKEEKESRPIIPICVPMKNCTTDSDCSGGKCLGIAIGTCNCGACLQFAPCKFDADCGGLRGACNNEKYCDCDKGFKCAGLKGIFDALLTVCNRKECIPNTSSCFGLPCNNGICSCAGQP</sequence>
<evidence type="ECO:0000256" key="1">
    <source>
        <dbReference type="SAM" id="MobiDB-lite"/>
    </source>
</evidence>
<keyword evidence="3" id="KW-1185">Reference proteome</keyword>
<evidence type="ECO:0000313" key="3">
    <source>
        <dbReference type="Proteomes" id="UP000276991"/>
    </source>
</evidence>
<dbReference type="AlphaFoldDB" id="A0A498SA74"/>
<dbReference type="STRING" id="6277.A0A498SA74"/>
<dbReference type="PANTHER" id="PTHR37973">
    <property type="entry name" value="CHONDROITIN PROTEOGLYCAN 3"/>
    <property type="match status" value="1"/>
</dbReference>
<dbReference type="Proteomes" id="UP000276991">
    <property type="component" value="Unassembled WGS sequence"/>
</dbReference>
<protein>
    <submittedName>
        <fullName evidence="2">Uncharacterized protein</fullName>
    </submittedName>
</protein>
<feature type="compositionally biased region" description="Polar residues" evidence="1">
    <location>
        <begin position="8"/>
        <end position="17"/>
    </location>
</feature>
<gene>
    <name evidence="2" type="ORF">NAV_LOCUS3725</name>
</gene>
<organism evidence="2 3">
    <name type="scientific">Acanthocheilonema viteae</name>
    <name type="common">Filarial nematode worm</name>
    <name type="synonym">Dipetalonema viteae</name>
    <dbReference type="NCBI Taxonomy" id="6277"/>
    <lineage>
        <taxon>Eukaryota</taxon>
        <taxon>Metazoa</taxon>
        <taxon>Ecdysozoa</taxon>
        <taxon>Nematoda</taxon>
        <taxon>Chromadorea</taxon>
        <taxon>Rhabditida</taxon>
        <taxon>Spirurina</taxon>
        <taxon>Spiruromorpha</taxon>
        <taxon>Filarioidea</taxon>
        <taxon>Onchocercidae</taxon>
        <taxon>Acanthocheilonema</taxon>
    </lineage>
</organism>
<feature type="compositionally biased region" description="Basic and acidic residues" evidence="1">
    <location>
        <begin position="33"/>
        <end position="49"/>
    </location>
</feature>
<feature type="region of interest" description="Disordered" evidence="1">
    <location>
        <begin position="1"/>
        <end position="55"/>
    </location>
</feature>
<dbReference type="InterPro" id="IPR039260">
    <property type="entry name" value="Cpg-3"/>
</dbReference>
<name>A0A498SA74_ACAVI</name>
<dbReference type="OrthoDB" id="5832592at2759"/>
<dbReference type="PANTHER" id="PTHR37973:SF1">
    <property type="entry name" value="DICKKOPF_N DOMAIN-CONTAINING PROTEIN"/>
    <property type="match status" value="1"/>
</dbReference>
<reference evidence="2 3" key="1">
    <citation type="submission" date="2018-08" db="EMBL/GenBank/DDBJ databases">
        <authorList>
            <person name="Laetsch R D."/>
            <person name="Stevens L."/>
            <person name="Kumar S."/>
            <person name="Blaxter L. M."/>
        </authorList>
    </citation>
    <scope>NUCLEOTIDE SEQUENCE [LARGE SCALE GENOMIC DNA]</scope>
</reference>
<proteinExistence type="predicted"/>